<dbReference type="EMBL" id="QGHD01000002">
    <property type="protein sequence ID" value="PWL03836.1"/>
    <property type="molecule type" value="Genomic_DNA"/>
</dbReference>
<dbReference type="Proteomes" id="UP000245523">
    <property type="component" value="Unassembled WGS sequence"/>
</dbReference>
<name>A0ABX5LN51_9BACT</name>
<evidence type="ECO:0000256" key="3">
    <source>
        <dbReference type="ARBA" id="ARBA00023315"/>
    </source>
</evidence>
<dbReference type="Gene3D" id="3.40.630.30">
    <property type="match status" value="1"/>
</dbReference>
<evidence type="ECO:0000256" key="1">
    <source>
        <dbReference type="ARBA" id="ARBA00022649"/>
    </source>
</evidence>
<accession>A0ABX5LN51</accession>
<dbReference type="InterPro" id="IPR016181">
    <property type="entry name" value="Acyl_CoA_acyltransferase"/>
</dbReference>
<dbReference type="SUPFAM" id="SSF55729">
    <property type="entry name" value="Acyl-CoA N-acyltransferases (Nat)"/>
    <property type="match status" value="1"/>
</dbReference>
<comment type="caution">
    <text evidence="4">The sequence shown here is derived from an EMBL/GenBank/DDBJ whole genome shotgun (WGS) entry which is preliminary data.</text>
</comment>
<protein>
    <recommendedName>
        <fullName evidence="6">N-acetyltransferase domain-containing protein</fullName>
    </recommendedName>
</protein>
<proteinExistence type="predicted"/>
<keyword evidence="3" id="KW-0012">Acyltransferase</keyword>
<evidence type="ECO:0000313" key="5">
    <source>
        <dbReference type="Proteomes" id="UP000245523"/>
    </source>
</evidence>
<gene>
    <name evidence="4" type="ORF">B0H50_1027</name>
</gene>
<evidence type="ECO:0000256" key="2">
    <source>
        <dbReference type="ARBA" id="ARBA00022679"/>
    </source>
</evidence>
<dbReference type="PANTHER" id="PTHR36449:SF1">
    <property type="entry name" value="ACETYLTRANSFERASE"/>
    <property type="match status" value="1"/>
</dbReference>
<evidence type="ECO:0008006" key="6">
    <source>
        <dbReference type="Google" id="ProtNLM"/>
    </source>
</evidence>
<evidence type="ECO:0000313" key="4">
    <source>
        <dbReference type="EMBL" id="PWL03836.1"/>
    </source>
</evidence>
<organism evidence="4 5">
    <name type="scientific">Hallerella porci</name>
    <dbReference type="NCBI Taxonomy" id="1945871"/>
    <lineage>
        <taxon>Bacteria</taxon>
        <taxon>Pseudomonadati</taxon>
        <taxon>Fibrobacterota</taxon>
        <taxon>Fibrobacteria</taxon>
        <taxon>Fibrobacterales</taxon>
        <taxon>Fibrobacteraceae</taxon>
        <taxon>Hallerella</taxon>
    </lineage>
</organism>
<reference evidence="4 5" key="1">
    <citation type="submission" date="2018-05" db="EMBL/GenBank/DDBJ databases">
        <title>Animal gut microbial communities from fecal samples from Wisconsin, USA.</title>
        <authorList>
            <person name="Neumann A."/>
        </authorList>
    </citation>
    <scope>NUCLEOTIDE SEQUENCE [LARGE SCALE GENOMIC DNA]</scope>
    <source>
        <strain evidence="4 5">UWS4</strain>
    </source>
</reference>
<keyword evidence="2" id="KW-0808">Transferase</keyword>
<dbReference type="RefSeq" id="WP_109587147.1">
    <property type="nucleotide sequence ID" value="NZ_JAXEIU010000011.1"/>
</dbReference>
<dbReference type="PANTHER" id="PTHR36449">
    <property type="entry name" value="ACETYLTRANSFERASE-RELATED"/>
    <property type="match status" value="1"/>
</dbReference>
<keyword evidence="1" id="KW-1277">Toxin-antitoxin system</keyword>
<sequence length="201" mass="23447">MNLSDFSFSTLGEYSCDLQSFDCGREDINEFFRNDALQYQDELFGKTYLFSPRDNLNQIAAAFTVANASIFTRLLPNSRQKKVGYEVHHSKNQINYPAVLLGRLGVDRRFSGHNLGLQIIEFVAQWFAGDENKSGCRHLIVDAYNENWLLEFYKKCGLNPIFSSEEQERKYRQIEDSKILQTRLLYRDLILLKRTSKHNVK</sequence>
<keyword evidence="5" id="KW-1185">Reference proteome</keyword>